<dbReference type="Gene3D" id="3.40.50.300">
    <property type="entry name" value="P-loop containing nucleotide triphosphate hydrolases"/>
    <property type="match status" value="1"/>
</dbReference>
<feature type="domain" description="NACHT" evidence="1">
    <location>
        <begin position="264"/>
        <end position="599"/>
    </location>
</feature>
<reference evidence="2" key="1">
    <citation type="submission" date="2022-10" db="EMBL/GenBank/DDBJ databases">
        <title>Cytochrome P450 Catalyzes Benzene Ring Formation in the Biosynthesis of Trialkyl-Substituted Aromatic Polyketides.</title>
        <authorList>
            <person name="Zhao E."/>
            <person name="Ge H."/>
        </authorList>
    </citation>
    <scope>NUCLEOTIDE SEQUENCE</scope>
    <source>
        <strain evidence="2">NA0869</strain>
    </source>
</reference>
<organism evidence="2 3">
    <name type="scientific">Streptomyces peucetius</name>
    <dbReference type="NCBI Taxonomy" id="1950"/>
    <lineage>
        <taxon>Bacteria</taxon>
        <taxon>Bacillati</taxon>
        <taxon>Actinomycetota</taxon>
        <taxon>Actinomycetes</taxon>
        <taxon>Kitasatosporales</taxon>
        <taxon>Streptomycetaceae</taxon>
        <taxon>Streptomyces</taxon>
    </lineage>
</organism>
<dbReference type="InterPro" id="IPR007111">
    <property type="entry name" value="NACHT_NTPase"/>
</dbReference>
<protein>
    <submittedName>
        <fullName evidence="2">NACHT domain-containing protein</fullName>
    </submittedName>
</protein>
<dbReference type="PANTHER" id="PTHR46844">
    <property type="entry name" value="SLR5058 PROTEIN"/>
    <property type="match status" value="1"/>
</dbReference>
<dbReference type="InterPro" id="IPR054547">
    <property type="entry name" value="NNH1"/>
</dbReference>
<accession>A0ABY6IEP7</accession>
<dbReference type="Proteomes" id="UP001163878">
    <property type="component" value="Chromosome"/>
</dbReference>
<gene>
    <name evidence="2" type="ORF">OGH68_24905</name>
</gene>
<name>A0ABY6IEP7_STRPE</name>
<dbReference type="PROSITE" id="PS50837">
    <property type="entry name" value="NACHT"/>
    <property type="match status" value="1"/>
</dbReference>
<keyword evidence="3" id="KW-1185">Reference proteome</keyword>
<dbReference type="InterPro" id="IPR027417">
    <property type="entry name" value="P-loop_NTPase"/>
</dbReference>
<dbReference type="Pfam" id="PF22733">
    <property type="entry name" value="NNH1"/>
    <property type="match status" value="1"/>
</dbReference>
<dbReference type="EMBL" id="CP107567">
    <property type="protein sequence ID" value="UYQ64387.1"/>
    <property type="molecule type" value="Genomic_DNA"/>
</dbReference>
<dbReference type="PANTHER" id="PTHR46844:SF1">
    <property type="entry name" value="SLR5058 PROTEIN"/>
    <property type="match status" value="1"/>
</dbReference>
<sequence length="866" mass="96300">MDPASIGLRIGASVVTPLVKRLFVREGAGAGLVERGVRLSGLVSFRGEKRALSDDDLRRLTDELVRRARREAGPRETFPEDEHSAVVDAVVRTLYGLGELDMDDVQAVGLGPEEFARRLRRHVPDTCRELSADAAWFHDRLVDTASVHVLHFFTQRSTFVARTAVEQSRRIEEVVRLLERHPSPDGVDARFESGYLASLVQLYSQVTIVGVDFINSPGRWPLDATYIGLGAEIADQDQPAGPLGGSGPRPPVPVPVDHALAGQPRVLVRGTAGSGKTTLMQWLAVSTAGDRLPDELAALRGLVPFVLPVRRFSDQDVPAPAEFLSAAHHPMAGSEPSGWAVRVLASGRALLLIDGIDEAPAERRELVRGQIDALQRTFPGNRWVVTSRPTAVRERWLADQGFTELTLSPMTRDQVSRFIRSWHAAAASDPGTDHSRLPRYERRLLHSVRLIRELRGLATNPLMCSLICALNRDRSGILPRGRKALYKAALAMLLERRDPEREVDADGIVIDREAKERLLQKLAHWMLLNDLTEVDRTTAVSILDRYLPAIPSAGRQGSAEELFEHLLHRTGLLRMPTPGVVDFVHRTFQDYLSAKEAVERHDIRFLVNNAHRSDWDEVIRMAVSLARPDECAQMMEELVSARPELTAAEAKYCKLLASACLEHATEMSPQTREMVRQRTRFIVQPDTLDSARGLGWIGPIALELLPDPEKVSDDRALLLAATAAGVRDDAAIDYLVRLRDRRSLAVRAELAGAWRRFDTERYADEVIAHLDPAGLYFTVTGPEEMAELRRLGGRERIQVAELLPVEQLVEGLVADRLTHLYLLVHDARQDLTPLRAFPRLTTLRLGRHVGPVRGVPEGVRVERDGA</sequence>
<proteinExistence type="predicted"/>
<dbReference type="RefSeq" id="WP_264247185.1">
    <property type="nucleotide sequence ID" value="NZ_CP107567.1"/>
</dbReference>
<dbReference type="Pfam" id="PF05729">
    <property type="entry name" value="NACHT"/>
    <property type="match status" value="1"/>
</dbReference>
<dbReference type="SUPFAM" id="SSF52540">
    <property type="entry name" value="P-loop containing nucleoside triphosphate hydrolases"/>
    <property type="match status" value="1"/>
</dbReference>
<evidence type="ECO:0000313" key="3">
    <source>
        <dbReference type="Proteomes" id="UP001163878"/>
    </source>
</evidence>
<evidence type="ECO:0000259" key="1">
    <source>
        <dbReference type="PROSITE" id="PS50837"/>
    </source>
</evidence>
<evidence type="ECO:0000313" key="2">
    <source>
        <dbReference type="EMBL" id="UYQ64387.1"/>
    </source>
</evidence>